<dbReference type="PANTHER" id="PTHR11328">
    <property type="entry name" value="MAJOR FACILITATOR SUPERFAMILY DOMAIN-CONTAINING PROTEIN"/>
    <property type="match status" value="1"/>
</dbReference>
<dbReference type="Pfam" id="PF13347">
    <property type="entry name" value="MFS_2"/>
    <property type="match status" value="1"/>
</dbReference>
<feature type="transmembrane region" description="Helical" evidence="2">
    <location>
        <begin position="275"/>
        <end position="292"/>
    </location>
</feature>
<dbReference type="PANTHER" id="PTHR11328:SF24">
    <property type="entry name" value="MAJOR FACILITATOR SUPERFAMILY (MFS) PROFILE DOMAIN-CONTAINING PROTEIN"/>
    <property type="match status" value="1"/>
</dbReference>
<gene>
    <name evidence="3" type="ORF">IEN85_20335</name>
</gene>
<proteinExistence type="inferred from homology"/>
<dbReference type="EMBL" id="JACYFG010000051">
    <property type="protein sequence ID" value="MBD5781861.1"/>
    <property type="molecule type" value="Genomic_DNA"/>
</dbReference>
<sequence length="466" mass="51482">MQTTPETKHATPPLKMSEKLGYAAGDLASCLYFGVFMNYLAIFYTDVFGISAGALAFMILVTRTWDWINDPIMGIVADRTKSKFGKFRPWLIWILPFWVVLGVLTFTTFDLGESHKLIYAYVTYTFLMMAYTAINVPYSALMGVMTPRSDQRTLLNSFRFLGAFLGTTTVSFSMLYLVKFFGNGNDQTGYAMTMGLFGVISAGLFLTTFFTTKERIEPPKGQKTDIGKDLAMAAKNGPWRAIIFISILTILWISIRSGTTAHFFKYVSGNELWAGTYLGVGGAIQAGGVLLTKQITQIFGGKKNAYFALTAINVALLVVFYWLPYDNLTILLVHQIISSFLTAPLMALFWSMLADTADYGQWKLGHRATGLLLSTGTSSMKIGWSLGPAIAFWMLEYTFGFVANQAQTPATIEGMRLLMSLIPAGVGVLAAAAVFLYRIDSKTELEMEAAIAKQRDDEEKLASTCP</sequence>
<feature type="transmembrane region" description="Helical" evidence="2">
    <location>
        <begin position="190"/>
        <end position="210"/>
    </location>
</feature>
<comment type="similarity">
    <text evidence="1">Belongs to the sodium:galactoside symporter (TC 2.A.2) family.</text>
</comment>
<dbReference type="GO" id="GO:0006814">
    <property type="term" value="P:sodium ion transport"/>
    <property type="evidence" value="ECO:0007669"/>
    <property type="project" value="InterPro"/>
</dbReference>
<feature type="transmembrane region" description="Helical" evidence="2">
    <location>
        <begin position="415"/>
        <end position="437"/>
    </location>
</feature>
<comment type="caution">
    <text evidence="3">The sequence shown here is derived from an EMBL/GenBank/DDBJ whole genome shotgun (WGS) entry which is preliminary data.</text>
</comment>
<feature type="transmembrane region" description="Helical" evidence="2">
    <location>
        <begin position="89"/>
        <end position="106"/>
    </location>
</feature>
<dbReference type="NCBIfam" id="TIGR00792">
    <property type="entry name" value="gph"/>
    <property type="match status" value="1"/>
</dbReference>
<dbReference type="AlphaFoldDB" id="A0A927IJ21"/>
<name>A0A927IJ21_9BACT</name>
<keyword evidence="2" id="KW-0812">Transmembrane</keyword>
<evidence type="ECO:0000256" key="1">
    <source>
        <dbReference type="ARBA" id="ARBA00009617"/>
    </source>
</evidence>
<dbReference type="RefSeq" id="WP_191618939.1">
    <property type="nucleotide sequence ID" value="NZ_JACYFG010000051.1"/>
</dbReference>
<feature type="transmembrane region" description="Helical" evidence="2">
    <location>
        <begin position="20"/>
        <end position="41"/>
    </location>
</feature>
<dbReference type="InterPro" id="IPR039672">
    <property type="entry name" value="MFS_2"/>
</dbReference>
<reference evidence="3" key="1">
    <citation type="submission" date="2020-09" db="EMBL/GenBank/DDBJ databases">
        <title>Pelagicoccus enzymogenes sp. nov. with an EPS production, isolated from marine sediment.</title>
        <authorList>
            <person name="Feng X."/>
        </authorList>
    </citation>
    <scope>NUCLEOTIDE SEQUENCE</scope>
    <source>
        <strain evidence="3">NFK12</strain>
    </source>
</reference>
<dbReference type="GO" id="GO:0005886">
    <property type="term" value="C:plasma membrane"/>
    <property type="evidence" value="ECO:0007669"/>
    <property type="project" value="TreeGrafter"/>
</dbReference>
<evidence type="ECO:0000313" key="4">
    <source>
        <dbReference type="Proteomes" id="UP000622317"/>
    </source>
</evidence>
<keyword evidence="4" id="KW-1185">Reference proteome</keyword>
<feature type="transmembrane region" description="Helical" evidence="2">
    <location>
        <begin position="371"/>
        <end position="395"/>
    </location>
</feature>
<dbReference type="Proteomes" id="UP000622317">
    <property type="component" value="Unassembled WGS sequence"/>
</dbReference>
<protein>
    <submittedName>
        <fullName evidence="3">MFS transporter</fullName>
    </submittedName>
</protein>
<feature type="transmembrane region" description="Helical" evidence="2">
    <location>
        <begin position="47"/>
        <end position="68"/>
    </location>
</feature>
<dbReference type="SUPFAM" id="SSF103473">
    <property type="entry name" value="MFS general substrate transporter"/>
    <property type="match status" value="1"/>
</dbReference>
<dbReference type="CDD" id="cd17332">
    <property type="entry name" value="MFS_MelB_like"/>
    <property type="match status" value="1"/>
</dbReference>
<dbReference type="InterPro" id="IPR001927">
    <property type="entry name" value="Na/Gal_symport"/>
</dbReference>
<feature type="transmembrane region" description="Helical" evidence="2">
    <location>
        <begin position="237"/>
        <end position="255"/>
    </location>
</feature>
<dbReference type="GO" id="GO:0008643">
    <property type="term" value="P:carbohydrate transport"/>
    <property type="evidence" value="ECO:0007669"/>
    <property type="project" value="InterPro"/>
</dbReference>
<feature type="transmembrane region" description="Helical" evidence="2">
    <location>
        <begin position="158"/>
        <end position="178"/>
    </location>
</feature>
<feature type="transmembrane region" description="Helical" evidence="2">
    <location>
        <begin position="118"/>
        <end position="138"/>
    </location>
</feature>
<dbReference type="Gene3D" id="1.20.1250.20">
    <property type="entry name" value="MFS general substrate transporter like domains"/>
    <property type="match status" value="2"/>
</dbReference>
<evidence type="ECO:0000256" key="2">
    <source>
        <dbReference type="SAM" id="Phobius"/>
    </source>
</evidence>
<feature type="transmembrane region" description="Helical" evidence="2">
    <location>
        <begin position="329"/>
        <end position="350"/>
    </location>
</feature>
<feature type="transmembrane region" description="Helical" evidence="2">
    <location>
        <begin position="304"/>
        <end position="323"/>
    </location>
</feature>
<accession>A0A927IJ21</accession>
<dbReference type="InterPro" id="IPR036259">
    <property type="entry name" value="MFS_trans_sf"/>
</dbReference>
<evidence type="ECO:0000313" key="3">
    <source>
        <dbReference type="EMBL" id="MBD5781861.1"/>
    </source>
</evidence>
<keyword evidence="2" id="KW-1133">Transmembrane helix</keyword>
<organism evidence="3 4">
    <name type="scientific">Pelagicoccus enzymogenes</name>
    <dbReference type="NCBI Taxonomy" id="2773457"/>
    <lineage>
        <taxon>Bacteria</taxon>
        <taxon>Pseudomonadati</taxon>
        <taxon>Verrucomicrobiota</taxon>
        <taxon>Opitutia</taxon>
        <taxon>Puniceicoccales</taxon>
        <taxon>Pelagicoccaceae</taxon>
        <taxon>Pelagicoccus</taxon>
    </lineage>
</organism>
<dbReference type="GO" id="GO:0015293">
    <property type="term" value="F:symporter activity"/>
    <property type="evidence" value="ECO:0007669"/>
    <property type="project" value="InterPro"/>
</dbReference>
<keyword evidence="2" id="KW-0472">Membrane</keyword>